<dbReference type="Gene3D" id="3.30.390.10">
    <property type="entry name" value="Enolase-like, N-terminal domain"/>
    <property type="match status" value="1"/>
</dbReference>
<organism evidence="1">
    <name type="scientific">marine sediment metagenome</name>
    <dbReference type="NCBI Taxonomy" id="412755"/>
    <lineage>
        <taxon>unclassified sequences</taxon>
        <taxon>metagenomes</taxon>
        <taxon>ecological metagenomes</taxon>
    </lineage>
</organism>
<dbReference type="SUPFAM" id="SSF51604">
    <property type="entry name" value="Enolase C-terminal domain-like"/>
    <property type="match status" value="1"/>
</dbReference>
<evidence type="ECO:0000313" key="1">
    <source>
        <dbReference type="EMBL" id="GAJ22666.1"/>
    </source>
</evidence>
<protein>
    <submittedName>
        <fullName evidence="1">Uncharacterized protein</fullName>
    </submittedName>
</protein>
<feature type="non-terminal residue" evidence="1">
    <location>
        <position position="1"/>
    </location>
</feature>
<dbReference type="EMBL" id="BARW01039780">
    <property type="protein sequence ID" value="GAJ22666.1"/>
    <property type="molecule type" value="Genomic_DNA"/>
</dbReference>
<reference evidence="1" key="1">
    <citation type="journal article" date="2014" name="Front. Microbiol.">
        <title>High frequency of phylogenetically diverse reductive dehalogenase-homologous genes in deep subseafloor sedimentary metagenomes.</title>
        <authorList>
            <person name="Kawai M."/>
            <person name="Futagami T."/>
            <person name="Toyoda A."/>
            <person name="Takaki Y."/>
            <person name="Nishi S."/>
            <person name="Hori S."/>
            <person name="Arai W."/>
            <person name="Tsubouchi T."/>
            <person name="Morono Y."/>
            <person name="Uchiyama I."/>
            <person name="Ito T."/>
            <person name="Fujiyama A."/>
            <person name="Inagaki F."/>
            <person name="Takami H."/>
        </authorList>
    </citation>
    <scope>NUCLEOTIDE SEQUENCE</scope>
    <source>
        <strain evidence="1">Expedition CK06-06</strain>
    </source>
</reference>
<name>X1VW91_9ZZZZ</name>
<gene>
    <name evidence="1" type="ORF">S12H4_60439</name>
</gene>
<sequence>FALREAEEREGIYNDLKREVRQFDHMGHGPIDIALWDWQGRQLGCSVSALLGGYRKRLPAYASTYHGDRNGGLDSPQAFVAFAQQCYEKGYRAFKIHGWNEGDAREEAKNVRIAAMT</sequence>
<accession>X1VW91</accession>
<dbReference type="SUPFAM" id="SSF54826">
    <property type="entry name" value="Enolase N-terminal domain-like"/>
    <property type="match status" value="1"/>
</dbReference>
<comment type="caution">
    <text evidence="1">The sequence shown here is derived from an EMBL/GenBank/DDBJ whole genome shotgun (WGS) entry which is preliminary data.</text>
</comment>
<dbReference type="AlphaFoldDB" id="X1VW91"/>
<dbReference type="InterPro" id="IPR036849">
    <property type="entry name" value="Enolase-like_C_sf"/>
</dbReference>
<proteinExistence type="predicted"/>
<dbReference type="InterPro" id="IPR029017">
    <property type="entry name" value="Enolase-like_N"/>
</dbReference>
<dbReference type="Gene3D" id="3.20.20.120">
    <property type="entry name" value="Enolase-like C-terminal domain"/>
    <property type="match status" value="1"/>
</dbReference>